<evidence type="ECO:0000313" key="2">
    <source>
        <dbReference type="EMBL" id="GKT18771.1"/>
    </source>
</evidence>
<comment type="caution">
    <text evidence="2">The sequence shown here is derived from an EMBL/GenBank/DDBJ whole genome shotgun (WGS) entry which is preliminary data.</text>
</comment>
<feature type="non-terminal residue" evidence="2">
    <location>
        <position position="1"/>
    </location>
</feature>
<dbReference type="Proteomes" id="UP001057375">
    <property type="component" value="Unassembled WGS sequence"/>
</dbReference>
<organism evidence="2 3">
    <name type="scientific">Aduncisulcus paluster</name>
    <dbReference type="NCBI Taxonomy" id="2918883"/>
    <lineage>
        <taxon>Eukaryota</taxon>
        <taxon>Metamonada</taxon>
        <taxon>Carpediemonas-like organisms</taxon>
        <taxon>Aduncisulcus</taxon>
    </lineage>
</organism>
<evidence type="ECO:0000256" key="1">
    <source>
        <dbReference type="SAM" id="MobiDB-lite"/>
    </source>
</evidence>
<evidence type="ECO:0000313" key="3">
    <source>
        <dbReference type="Proteomes" id="UP001057375"/>
    </source>
</evidence>
<protein>
    <submittedName>
        <fullName evidence="2">Uncharacterized protein</fullName>
    </submittedName>
</protein>
<gene>
    <name evidence="2" type="ORF">ADUPG1_011376</name>
</gene>
<dbReference type="EMBL" id="BQXS01011981">
    <property type="protein sequence ID" value="GKT18771.1"/>
    <property type="molecule type" value="Genomic_DNA"/>
</dbReference>
<keyword evidence="3" id="KW-1185">Reference proteome</keyword>
<sequence length="198" mass="22856">PPQSSDSSSNLSFIFQWHSRASIWSQKKVGHIGIIKALPSSPSSALSIPHHHTTHEDEKRGHMDSHRKEKDSCSSPQQQVSLGQSFGLHHHHHHNCEDSSATAPHFTPAQLHAQAIERRRHRGVPPSLLVGAKVQRARRQAFYDIQERRKKHEEKDEVVRKPKHRVEYYGEAKKDVHYRKTKIGVTRFNPLFMEWESV</sequence>
<reference evidence="2" key="1">
    <citation type="submission" date="2022-03" db="EMBL/GenBank/DDBJ databases">
        <title>Draft genome sequence of Aduncisulcus paluster, a free-living microaerophilic Fornicata.</title>
        <authorList>
            <person name="Yuyama I."/>
            <person name="Kume K."/>
            <person name="Tamura T."/>
            <person name="Inagaki Y."/>
            <person name="Hashimoto T."/>
        </authorList>
    </citation>
    <scope>NUCLEOTIDE SEQUENCE</scope>
    <source>
        <strain evidence="2">NY0171</strain>
    </source>
</reference>
<feature type="compositionally biased region" description="Basic and acidic residues" evidence="1">
    <location>
        <begin position="54"/>
        <end position="72"/>
    </location>
</feature>
<feature type="region of interest" description="Disordered" evidence="1">
    <location>
        <begin position="39"/>
        <end position="80"/>
    </location>
</feature>
<accession>A0ABQ5JXD2</accession>
<proteinExistence type="predicted"/>
<name>A0ABQ5JXD2_9EUKA</name>